<evidence type="ECO:0000256" key="1">
    <source>
        <dbReference type="SAM" id="MobiDB-lite"/>
    </source>
</evidence>
<dbReference type="Pfam" id="PF00583">
    <property type="entry name" value="Acetyltransf_1"/>
    <property type="match status" value="1"/>
</dbReference>
<dbReference type="PROSITE" id="PS51186">
    <property type="entry name" value="GNAT"/>
    <property type="match status" value="1"/>
</dbReference>
<evidence type="ECO:0000259" key="2">
    <source>
        <dbReference type="PROSITE" id="PS51186"/>
    </source>
</evidence>
<proteinExistence type="predicted"/>
<feature type="domain" description="N-acetyltransferase" evidence="2">
    <location>
        <begin position="65"/>
        <end position="241"/>
    </location>
</feature>
<protein>
    <recommendedName>
        <fullName evidence="2">N-acetyltransferase domain-containing protein</fullName>
    </recommendedName>
</protein>
<dbReference type="InterPro" id="IPR016181">
    <property type="entry name" value="Acyl_CoA_acyltransferase"/>
</dbReference>
<comment type="caution">
    <text evidence="3">The sequence shown here is derived from an EMBL/GenBank/DDBJ whole genome shotgun (WGS) entry which is preliminary data.</text>
</comment>
<feature type="region of interest" description="Disordered" evidence="1">
    <location>
        <begin position="1"/>
        <end position="37"/>
    </location>
</feature>
<feature type="compositionally biased region" description="Basic and acidic residues" evidence="1">
    <location>
        <begin position="1"/>
        <end position="10"/>
    </location>
</feature>
<reference evidence="3 4" key="1">
    <citation type="journal article" date="2016" name="Nat. Commun.">
        <title>Thousands of microbial genomes shed light on interconnected biogeochemical processes in an aquifer system.</title>
        <authorList>
            <person name="Anantharaman K."/>
            <person name="Brown C.T."/>
            <person name="Hug L.A."/>
            <person name="Sharon I."/>
            <person name="Castelle C.J."/>
            <person name="Probst A.J."/>
            <person name="Thomas B.C."/>
            <person name="Singh A."/>
            <person name="Wilkins M.J."/>
            <person name="Karaoz U."/>
            <person name="Brodie E.L."/>
            <person name="Williams K.H."/>
            <person name="Hubbard S.S."/>
            <person name="Banfield J.F."/>
        </authorList>
    </citation>
    <scope>NUCLEOTIDE SEQUENCE [LARGE SCALE GENOMIC DNA]</scope>
</reference>
<dbReference type="GO" id="GO:0016747">
    <property type="term" value="F:acyltransferase activity, transferring groups other than amino-acyl groups"/>
    <property type="evidence" value="ECO:0007669"/>
    <property type="project" value="InterPro"/>
</dbReference>
<evidence type="ECO:0000313" key="3">
    <source>
        <dbReference type="EMBL" id="OHA02949.1"/>
    </source>
</evidence>
<dbReference type="InterPro" id="IPR000182">
    <property type="entry name" value="GNAT_dom"/>
</dbReference>
<dbReference type="CDD" id="cd04301">
    <property type="entry name" value="NAT_SF"/>
    <property type="match status" value="1"/>
</dbReference>
<dbReference type="AlphaFoldDB" id="A0A1G2KX00"/>
<gene>
    <name evidence="3" type="ORF">A3C92_02760</name>
</gene>
<evidence type="ECO:0000313" key="4">
    <source>
        <dbReference type="Proteomes" id="UP000177177"/>
    </source>
</evidence>
<sequence>MERPKERDEEIREAEETALTRNERYARGQIGEDELRAHWENPDSPLFEHELVRQDREGREQRTAFRVRALTEEYKEPLLEAVKNSWTDVDFEDLKGTLERFFEQRALAHPGALNVEYYIATDTDDQPFAITGIYTCDIEGGAGFATRDHLDSAEHNIVAGLGWFAVGTDYQGTGMGSFLLDWTENVARGRGVKIMTIETDDFENEEVALKLYEKRGYVPGFDVRDYYGPGRDRFTYFLNITEASEMSSAQTEGMAHESITAENKDAVRTLAARLYAPARLEEFEAALNILLQHKEDDTMILKPESIVLRAPDGAVEGFSIFLNSLYENEVANYWYGSDPDASGAQSRLMEALRAITRERDREIVVTYREGEDPSLAEHGFQSSEGGIPFVFGKGDPTKFLFYTKKLES</sequence>
<accession>A0A1G2KX00</accession>
<organism evidence="3 4">
    <name type="scientific">Candidatus Sungbacteria bacterium RIFCSPHIGHO2_02_FULL_53_17</name>
    <dbReference type="NCBI Taxonomy" id="1802275"/>
    <lineage>
        <taxon>Bacteria</taxon>
        <taxon>Candidatus Sungiibacteriota</taxon>
    </lineage>
</organism>
<dbReference type="EMBL" id="MHQN01000027">
    <property type="protein sequence ID" value="OHA02949.1"/>
    <property type="molecule type" value="Genomic_DNA"/>
</dbReference>
<name>A0A1G2KX00_9BACT</name>
<dbReference type="Gene3D" id="3.40.630.30">
    <property type="match status" value="1"/>
</dbReference>
<dbReference type="SUPFAM" id="SSF55729">
    <property type="entry name" value="Acyl-CoA N-acyltransferases (Nat)"/>
    <property type="match status" value="1"/>
</dbReference>
<dbReference type="Proteomes" id="UP000177177">
    <property type="component" value="Unassembled WGS sequence"/>
</dbReference>